<organism evidence="8 9">
    <name type="scientific">Ranitomeya imitator</name>
    <name type="common">mimic poison frog</name>
    <dbReference type="NCBI Taxonomy" id="111125"/>
    <lineage>
        <taxon>Eukaryota</taxon>
        <taxon>Metazoa</taxon>
        <taxon>Chordata</taxon>
        <taxon>Craniata</taxon>
        <taxon>Vertebrata</taxon>
        <taxon>Euteleostomi</taxon>
        <taxon>Amphibia</taxon>
        <taxon>Batrachia</taxon>
        <taxon>Anura</taxon>
        <taxon>Neobatrachia</taxon>
        <taxon>Hyloidea</taxon>
        <taxon>Dendrobatidae</taxon>
        <taxon>Dendrobatinae</taxon>
        <taxon>Ranitomeya</taxon>
    </lineage>
</organism>
<evidence type="ECO:0000256" key="2">
    <source>
        <dbReference type="ARBA" id="ARBA00010987"/>
    </source>
</evidence>
<evidence type="ECO:0000256" key="4">
    <source>
        <dbReference type="ARBA" id="ARBA00022951"/>
    </source>
</evidence>
<comment type="function">
    <text evidence="6">Calsequestrin is a high-capacity, moderate affinity, calcium-binding protein and thus acts as an internal calcium store in muscle. Calcium ions are bound by clusters of acidic residues at the protein surface, especially at the interface between subunits. Can bind around 60 Ca(2+) ions. Regulates the release of lumenal Ca(2+) via the calcium release channel RYR2; this plays an important role in triggering muscle contraction. Plays a role in excitation-contraction coupling in the heart and in regulating the rate of heart beats.</text>
</comment>
<dbReference type="Gene3D" id="3.40.30.10">
    <property type="entry name" value="Glutaredoxin"/>
    <property type="match status" value="2"/>
</dbReference>
<name>A0ABN9LUW9_9NEOB</name>
<dbReference type="Pfam" id="PF01216">
    <property type="entry name" value="Calsequestrin"/>
    <property type="match status" value="1"/>
</dbReference>
<comment type="caution">
    <text evidence="8">The sequence shown here is derived from an EMBL/GenBank/DDBJ whole genome shotgun (WGS) entry which is preliminary data.</text>
</comment>
<comment type="subcellular location">
    <subcellularLocation>
        <location evidence="1">Sarcoplasmic reticulum lumen</location>
    </subcellularLocation>
</comment>
<dbReference type="InterPro" id="IPR001393">
    <property type="entry name" value="Calsequestrin"/>
</dbReference>
<dbReference type="InterPro" id="IPR041858">
    <property type="entry name" value="Calsequestrin_middle_dom"/>
</dbReference>
<accession>A0ABN9LUW9</accession>
<evidence type="ECO:0000256" key="6">
    <source>
        <dbReference type="ARBA" id="ARBA00046160"/>
    </source>
</evidence>
<evidence type="ECO:0000256" key="5">
    <source>
        <dbReference type="ARBA" id="ARBA00023179"/>
    </source>
</evidence>
<dbReference type="EMBL" id="CAUEEQ010025459">
    <property type="protein sequence ID" value="CAJ0946519.1"/>
    <property type="molecule type" value="Genomic_DNA"/>
</dbReference>
<keyword evidence="9" id="KW-1185">Reference proteome</keyword>
<dbReference type="InterPro" id="IPR036249">
    <property type="entry name" value="Thioredoxin-like_sf"/>
</dbReference>
<dbReference type="PANTHER" id="PTHR10033">
    <property type="entry name" value="CALSEQUESTRIN"/>
    <property type="match status" value="1"/>
</dbReference>
<dbReference type="CDD" id="cd03066">
    <property type="entry name" value="PDI_b_Calsequestrin_middle"/>
    <property type="match status" value="1"/>
</dbReference>
<gene>
    <name evidence="8" type="ORF">RIMI_LOCUS11322560</name>
</gene>
<evidence type="ECO:0000313" key="8">
    <source>
        <dbReference type="EMBL" id="CAJ0946519.1"/>
    </source>
</evidence>
<evidence type="ECO:0000256" key="1">
    <source>
        <dbReference type="ARBA" id="ARBA00004564"/>
    </source>
</evidence>
<evidence type="ECO:0000256" key="3">
    <source>
        <dbReference type="ARBA" id="ARBA00022837"/>
    </source>
</evidence>
<feature type="non-terminal residue" evidence="8">
    <location>
        <position position="1"/>
    </location>
</feature>
<dbReference type="PANTHER" id="PTHR10033:SF15">
    <property type="entry name" value="CALSEQUESTRIN-2"/>
    <property type="match status" value="1"/>
</dbReference>
<dbReference type="Proteomes" id="UP001176940">
    <property type="component" value="Unassembled WGS sequence"/>
</dbReference>
<sequence>LSAQVLEKKNVGFGLLDSRKNAKVAKKLGCTEEESLYVYKEDNVIEFDGELSADVLVDFLLDLIEDPVEIINDKAELKALDRMEEEIRVIGFFKNENSEHYKAFEEAAENFHPYIKFFATFDKSVARSLTLNMNEVDFYEPFMEEPVTVPDKPYTEDELVDFINKHKR</sequence>
<comment type="similarity">
    <text evidence="2 7">Belongs to the calsequestrin family.</text>
</comment>
<dbReference type="PRINTS" id="PR00312">
    <property type="entry name" value="CALSEQUESTRN"/>
</dbReference>
<evidence type="ECO:0000313" key="9">
    <source>
        <dbReference type="Proteomes" id="UP001176940"/>
    </source>
</evidence>
<protein>
    <recommendedName>
        <fullName evidence="7">Calsequestrin</fullName>
    </recommendedName>
</protein>
<keyword evidence="5" id="KW-0514">Muscle protein</keyword>
<proteinExistence type="inferred from homology"/>
<dbReference type="SUPFAM" id="SSF52833">
    <property type="entry name" value="Thioredoxin-like"/>
    <property type="match status" value="2"/>
</dbReference>
<reference evidence="8" key="1">
    <citation type="submission" date="2023-07" db="EMBL/GenBank/DDBJ databases">
        <authorList>
            <person name="Stuckert A."/>
        </authorList>
    </citation>
    <scope>NUCLEOTIDE SEQUENCE</scope>
</reference>
<evidence type="ECO:0000256" key="7">
    <source>
        <dbReference type="RuleBase" id="RU000648"/>
    </source>
</evidence>
<keyword evidence="3 7" id="KW-0106">Calcium</keyword>
<keyword evidence="4" id="KW-0703">Sarcoplasmic reticulum</keyword>